<dbReference type="PROSITE" id="PS00020">
    <property type="entry name" value="ACTININ_2"/>
    <property type="match status" value="2"/>
</dbReference>
<feature type="domain" description="EF-hand" evidence="7">
    <location>
        <begin position="52"/>
        <end position="87"/>
    </location>
</feature>
<dbReference type="FunFam" id="1.10.418.10:FF:000010">
    <property type="entry name" value="Plastin-3 isoform 1"/>
    <property type="match status" value="1"/>
</dbReference>
<dbReference type="VEuPathDB" id="FungiDB:H257_12309"/>
<dbReference type="SMART" id="SM00033">
    <property type="entry name" value="CH"/>
    <property type="match status" value="4"/>
</dbReference>
<evidence type="ECO:0000256" key="5">
    <source>
        <dbReference type="SAM" id="MobiDB-lite"/>
    </source>
</evidence>
<dbReference type="InterPro" id="IPR001715">
    <property type="entry name" value="CH_dom"/>
</dbReference>
<dbReference type="InterPro" id="IPR001589">
    <property type="entry name" value="Actinin_actin-bd_CS"/>
</dbReference>
<dbReference type="InterPro" id="IPR018247">
    <property type="entry name" value="EF_Hand_1_Ca_BS"/>
</dbReference>
<dbReference type="PANTHER" id="PTHR19961:SF18">
    <property type="entry name" value="FI19014P1"/>
    <property type="match status" value="1"/>
</dbReference>
<keyword evidence="2" id="KW-0677">Repeat</keyword>
<dbReference type="GO" id="GO:0051639">
    <property type="term" value="P:actin filament network formation"/>
    <property type="evidence" value="ECO:0007669"/>
    <property type="project" value="TreeGrafter"/>
</dbReference>
<dbReference type="SMART" id="SM00054">
    <property type="entry name" value="EFh"/>
    <property type="match status" value="2"/>
</dbReference>
<evidence type="ECO:0000256" key="1">
    <source>
        <dbReference type="ARBA" id="ARBA00022723"/>
    </source>
</evidence>
<protein>
    <submittedName>
        <fullName evidence="8">Uncharacterized protein</fullName>
    </submittedName>
</protein>
<evidence type="ECO:0000256" key="4">
    <source>
        <dbReference type="ARBA" id="ARBA00023203"/>
    </source>
</evidence>
<organism evidence="8 9">
    <name type="scientific">Aphanomyces astaci</name>
    <name type="common">Crayfish plague agent</name>
    <dbReference type="NCBI Taxonomy" id="112090"/>
    <lineage>
        <taxon>Eukaryota</taxon>
        <taxon>Sar</taxon>
        <taxon>Stramenopiles</taxon>
        <taxon>Oomycota</taxon>
        <taxon>Saprolegniomycetes</taxon>
        <taxon>Saprolegniales</taxon>
        <taxon>Verrucalvaceae</taxon>
        <taxon>Aphanomyces</taxon>
    </lineage>
</organism>
<feature type="domain" description="EF-hand" evidence="7">
    <location>
        <begin position="16"/>
        <end position="51"/>
    </location>
</feature>
<dbReference type="GO" id="GO:0005884">
    <property type="term" value="C:actin filament"/>
    <property type="evidence" value="ECO:0007669"/>
    <property type="project" value="TreeGrafter"/>
</dbReference>
<dbReference type="GO" id="GO:0032432">
    <property type="term" value="C:actin filament bundle"/>
    <property type="evidence" value="ECO:0007669"/>
    <property type="project" value="TreeGrafter"/>
</dbReference>
<sequence>MSYLVPSEYLQKFTPKEIQDLKRLFKQFDTDTTGSIDAAELSRLLLSVGEQPSPELLNELIASVDTDHSNTIEFAEFLTLLYELRHPVPNAAPVHYPTGPTFCNDSAAALGGWNTTFDKPASSPVASPSSFAPKASSAFTSAAATFNKGTSVPTPPVVVVKKPARAATPVAAPAAPVTAAPVPVEPVRRSSVAENAAKFGATKKSTSPAQSPALGPAAHPPVQRKSTSPAQSPALGPAAHPPVQRVPSQLATIVQKHLTINESHSATGGVHSYSEEEKAAFAEHINHCLSGDPQLPYLPMDTSSNALFTSVTDGILLCKLINQAVPDTIDFRAVNIKPKLNLYEKTENLNLVINAAKSIGCSIVNIGPSDLLEGKAILVLGLVWQLIKIQLTSTINLKNHPELVRLLLDGESLEDFMKLPPDQILLRWVNYHLAAANHNKKIANFGRDIADATAYSVLLHHIAGSKCDLAKEPSAVERAAHVIRNAEKIGVDPFLKPTDITMGNTKLNLGFVAQLFNTCPALDGVDVAELRDILDDDVGDSREERCFRMWINSLAIHDVSPCCLLYRYVNHLYSDLKDGLVILHVLDKTEPGVVSWPKANVAPTNKFKRVENCNYCVVLGKQLKFSLVNVGGVDIADGNKKLVLSLIWQLMRHSTIKLLSSLGQDVHDKDIIDWANAKVLAGGRHKRLTMVQFRDQALSDGVFLLDLVYAVEPRAVNWDAVALASPLSHVDKEANAKYAISCARKIGAAVFLTYEDIVEVKPKMIMTFVASLMSLDKQHR</sequence>
<dbReference type="CDD" id="cd21220">
    <property type="entry name" value="CH_PLS_FIM_rpt4"/>
    <property type="match status" value="1"/>
</dbReference>
<dbReference type="Pfam" id="PF00307">
    <property type="entry name" value="CH"/>
    <property type="match status" value="4"/>
</dbReference>
<dbReference type="PANTHER" id="PTHR19961">
    <property type="entry name" value="FIMBRIN/PLASTIN"/>
    <property type="match status" value="1"/>
</dbReference>
<proteinExistence type="predicted"/>
<dbReference type="SUPFAM" id="SSF47473">
    <property type="entry name" value="EF-hand"/>
    <property type="match status" value="1"/>
</dbReference>
<comment type="caution">
    <text evidence="8">The sequence shown here is derived from an EMBL/GenBank/DDBJ whole genome shotgun (WGS) entry which is preliminary data.</text>
</comment>
<feature type="domain" description="Calponin-homology (CH)" evidence="6">
    <location>
        <begin position="275"/>
        <end position="391"/>
    </location>
</feature>
<feature type="domain" description="Calponin-homology (CH)" evidence="6">
    <location>
        <begin position="541"/>
        <end position="655"/>
    </location>
</feature>
<feature type="region of interest" description="Disordered" evidence="5">
    <location>
        <begin position="199"/>
        <end position="244"/>
    </location>
</feature>
<evidence type="ECO:0000259" key="6">
    <source>
        <dbReference type="PROSITE" id="PS50021"/>
    </source>
</evidence>
<dbReference type="SUPFAM" id="SSF47576">
    <property type="entry name" value="Calponin-homology domain, CH-domain"/>
    <property type="match status" value="1"/>
</dbReference>
<dbReference type="GO" id="GO:0051017">
    <property type="term" value="P:actin filament bundle assembly"/>
    <property type="evidence" value="ECO:0007669"/>
    <property type="project" value="InterPro"/>
</dbReference>
<dbReference type="InterPro" id="IPR011992">
    <property type="entry name" value="EF-hand-dom_pair"/>
</dbReference>
<dbReference type="Gene3D" id="1.10.238.10">
    <property type="entry name" value="EF-hand"/>
    <property type="match status" value="1"/>
</dbReference>
<feature type="domain" description="Calponin-homology (CH)" evidence="6">
    <location>
        <begin position="665"/>
        <end position="777"/>
    </location>
</feature>
<dbReference type="CDD" id="cd00051">
    <property type="entry name" value="EFh"/>
    <property type="match status" value="1"/>
</dbReference>
<reference evidence="8 9" key="1">
    <citation type="submission" date="2018-08" db="EMBL/GenBank/DDBJ databases">
        <title>Aphanomyces genome sequencing and annotation.</title>
        <authorList>
            <person name="Minardi D."/>
            <person name="Oidtmann B."/>
            <person name="Van Der Giezen M."/>
            <person name="Studholme D.J."/>
        </authorList>
    </citation>
    <scope>NUCLEOTIDE SEQUENCE [LARGE SCALE GENOMIC DNA]</scope>
    <source>
        <strain evidence="8 9">197901</strain>
    </source>
</reference>
<dbReference type="PROSITE" id="PS00018">
    <property type="entry name" value="EF_HAND_1"/>
    <property type="match status" value="2"/>
</dbReference>
<evidence type="ECO:0000313" key="9">
    <source>
        <dbReference type="Proteomes" id="UP000266196"/>
    </source>
</evidence>
<dbReference type="GO" id="GO:0051015">
    <property type="term" value="F:actin filament binding"/>
    <property type="evidence" value="ECO:0007669"/>
    <property type="project" value="InterPro"/>
</dbReference>
<evidence type="ECO:0000256" key="3">
    <source>
        <dbReference type="ARBA" id="ARBA00022837"/>
    </source>
</evidence>
<dbReference type="EMBL" id="QUTE01012351">
    <property type="protein sequence ID" value="RHZ07429.1"/>
    <property type="molecule type" value="Genomic_DNA"/>
</dbReference>
<dbReference type="GO" id="GO:0005509">
    <property type="term" value="F:calcium ion binding"/>
    <property type="evidence" value="ECO:0007669"/>
    <property type="project" value="InterPro"/>
</dbReference>
<feature type="domain" description="Calponin-homology (CH)" evidence="6">
    <location>
        <begin position="419"/>
        <end position="520"/>
    </location>
</feature>
<dbReference type="PROSITE" id="PS50222">
    <property type="entry name" value="EF_HAND_2"/>
    <property type="match status" value="2"/>
</dbReference>
<dbReference type="PROSITE" id="PS50021">
    <property type="entry name" value="CH"/>
    <property type="match status" value="4"/>
</dbReference>
<keyword evidence="1" id="KW-0479">Metal-binding</keyword>
<dbReference type="InterPro" id="IPR036872">
    <property type="entry name" value="CH_dom_sf"/>
</dbReference>
<dbReference type="GO" id="GO:0005737">
    <property type="term" value="C:cytoplasm"/>
    <property type="evidence" value="ECO:0007669"/>
    <property type="project" value="TreeGrafter"/>
</dbReference>
<dbReference type="Gene3D" id="1.10.418.10">
    <property type="entry name" value="Calponin-like domain"/>
    <property type="match status" value="4"/>
</dbReference>
<gene>
    <name evidence="8" type="ORF">DYB31_000609</name>
</gene>
<evidence type="ECO:0000256" key="2">
    <source>
        <dbReference type="ARBA" id="ARBA00022737"/>
    </source>
</evidence>
<dbReference type="InterPro" id="IPR002048">
    <property type="entry name" value="EF_hand_dom"/>
</dbReference>
<accession>A0A397EWU3</accession>
<evidence type="ECO:0000313" key="8">
    <source>
        <dbReference type="EMBL" id="RHZ07429.1"/>
    </source>
</evidence>
<name>A0A397EWU3_APHAT</name>
<dbReference type="Proteomes" id="UP000266196">
    <property type="component" value="Unassembled WGS sequence"/>
</dbReference>
<dbReference type="Pfam" id="PF13499">
    <property type="entry name" value="EF-hand_7"/>
    <property type="match status" value="1"/>
</dbReference>
<dbReference type="FunFam" id="1.10.418.10:FF:000042">
    <property type="entry name" value="Fimbrin, putative"/>
    <property type="match status" value="1"/>
</dbReference>
<dbReference type="AlphaFoldDB" id="A0A397EWU3"/>
<dbReference type="InterPro" id="IPR039959">
    <property type="entry name" value="Fimbrin/Plastin"/>
</dbReference>
<keyword evidence="4" id="KW-0009">Actin-binding</keyword>
<keyword evidence="3" id="KW-0106">Calcium</keyword>
<evidence type="ECO:0000259" key="7">
    <source>
        <dbReference type="PROSITE" id="PS50222"/>
    </source>
</evidence>